<sequence>MNKLAILAIIAMVLLSANAFRFQSRLRSNVEASTRTQMTCVQAMESCEVAMCGVCEGGEYMTCYYITTDPECGS</sequence>
<dbReference type="InterPro" id="IPR016057">
    <property type="entry name" value="Pheromone_Er2/Er23_protoz"/>
</dbReference>
<dbReference type="SUPFAM" id="SSF47014">
    <property type="entry name" value="Protozoan pheromone proteins"/>
    <property type="match status" value="1"/>
</dbReference>
<feature type="signal peptide" evidence="1">
    <location>
        <begin position="1"/>
        <end position="19"/>
    </location>
</feature>
<dbReference type="AlphaFoldDB" id="A0A346CI60"/>
<dbReference type="Gene3D" id="1.10.10.190">
    <property type="match status" value="1"/>
</dbReference>
<reference evidence="2" key="1">
    <citation type="journal article" date="2018" name="J. Eukaryot. Microbiol.">
        <title>The Sub-Chromosomic Macronuclear Pheromone Genes of the Ciliate Euplotes raikovi: Comparative Structural Analysis and Insights into the Mechanism of Expression.</title>
        <authorList>
            <person name="Ricci F."/>
            <person name="Candelori A."/>
            <person name="Brandi A."/>
            <person name="Alimenti C."/>
            <person name="Luporini P."/>
            <person name="Vallesi A."/>
        </authorList>
    </citation>
    <scope>NUCLEOTIDE SEQUENCE</scope>
    <source>
        <strain evidence="2">SB-3</strain>
    </source>
</reference>
<organism evidence="2">
    <name type="scientific">Euplotes raikovi</name>
    <dbReference type="NCBI Taxonomy" id="5938"/>
    <lineage>
        <taxon>Eukaryota</taxon>
        <taxon>Sar</taxon>
        <taxon>Alveolata</taxon>
        <taxon>Ciliophora</taxon>
        <taxon>Intramacronucleata</taxon>
        <taxon>Spirotrichea</taxon>
        <taxon>Hypotrichia</taxon>
        <taxon>Euplotida</taxon>
        <taxon>Euplotidae</taxon>
        <taxon>Euplotes</taxon>
    </lineage>
</organism>
<keyword evidence="1" id="KW-0732">Signal</keyword>
<dbReference type="CDD" id="cd23510">
    <property type="entry name" value="MER1_2_10"/>
    <property type="match status" value="1"/>
</dbReference>
<dbReference type="SMR" id="A0A346CI60"/>
<accession>A0A346CI60</accession>
<evidence type="ECO:0000256" key="1">
    <source>
        <dbReference type="SAM" id="SignalP"/>
    </source>
</evidence>
<evidence type="ECO:0000313" key="2">
    <source>
        <dbReference type="EMBL" id="AXL95185.1"/>
    </source>
</evidence>
<dbReference type="EMBL" id="MH423855">
    <property type="protein sequence ID" value="AXL95185.1"/>
    <property type="molecule type" value="Genomic_DNA"/>
</dbReference>
<protein>
    <submittedName>
        <fullName evidence="2">Er-8 pheromone</fullName>
    </submittedName>
</protein>
<dbReference type="GO" id="GO:0000772">
    <property type="term" value="F:mating pheromone activity"/>
    <property type="evidence" value="ECO:0007669"/>
    <property type="project" value="InterPro"/>
</dbReference>
<dbReference type="InterPro" id="IPR036245">
    <property type="entry name" value="Pheromone_protoz_sf"/>
</dbReference>
<proteinExistence type="predicted"/>
<feature type="chain" id="PRO_5017005776" evidence="1">
    <location>
        <begin position="20"/>
        <end position="74"/>
    </location>
</feature>
<name>A0A346CI60_EUPRA</name>